<reference evidence="1 2" key="1">
    <citation type="submission" date="2016-07" db="EMBL/GenBank/DDBJ databases">
        <title>Pervasive Adenine N6-methylation of Active Genes in Fungi.</title>
        <authorList>
            <consortium name="DOE Joint Genome Institute"/>
            <person name="Mondo S.J."/>
            <person name="Dannebaum R.O."/>
            <person name="Kuo R.C."/>
            <person name="Labutti K."/>
            <person name="Haridas S."/>
            <person name="Kuo A."/>
            <person name="Salamov A."/>
            <person name="Ahrendt S.R."/>
            <person name="Lipzen A."/>
            <person name="Sullivan W."/>
            <person name="Andreopoulos W.B."/>
            <person name="Clum A."/>
            <person name="Lindquist E."/>
            <person name="Daum C."/>
            <person name="Ramamoorthy G.K."/>
            <person name="Gryganskyi A."/>
            <person name="Culley D."/>
            <person name="Magnuson J.K."/>
            <person name="James T.Y."/>
            <person name="O'Malley M.A."/>
            <person name="Stajich J.E."/>
            <person name="Spatafora J.W."/>
            <person name="Visel A."/>
            <person name="Grigoriev I.V."/>
        </authorList>
    </citation>
    <scope>NUCLEOTIDE SEQUENCE [LARGE SCALE GENOMIC DNA]</scope>
    <source>
        <strain evidence="1 2">CBS 931.73</strain>
    </source>
</reference>
<dbReference type="PANTHER" id="PTHR28075:SF1">
    <property type="entry name" value="DUF1748-DOMAIN-CONTAINING PROTEIN"/>
    <property type="match status" value="1"/>
</dbReference>
<dbReference type="FunCoup" id="A0A1Y1Z6T7">
    <property type="interactions" value="1"/>
</dbReference>
<gene>
    <name evidence="1" type="ORF">K493DRAFT_204364</name>
</gene>
<dbReference type="PANTHER" id="PTHR28075">
    <property type="entry name" value="CHROMOSOME 16, WHOLE GENOME SHOTGUN SEQUENCE"/>
    <property type="match status" value="1"/>
</dbReference>
<dbReference type="InParanoid" id="A0A1Y1Z6T7"/>
<dbReference type="GO" id="GO:0005737">
    <property type="term" value="C:cytoplasm"/>
    <property type="evidence" value="ECO:0007669"/>
    <property type="project" value="TreeGrafter"/>
</dbReference>
<evidence type="ECO:0000313" key="1">
    <source>
        <dbReference type="EMBL" id="ORY05525.1"/>
    </source>
</evidence>
<accession>A0A1Y1Z6T7</accession>
<dbReference type="STRING" id="1314790.A0A1Y1Z6T7"/>
<sequence>MVGRLVHYAIDAALVSTVLAGIKRSTGLTVAVDKIENSTFRSAMSTYLSIGDYCFDKVVEGLKGSGYSKKD</sequence>
<dbReference type="AlphaFoldDB" id="A0A1Y1Z6T7"/>
<dbReference type="InterPro" id="IPR013726">
    <property type="entry name" value="Mitofissin"/>
</dbReference>
<dbReference type="Pfam" id="PF08520">
    <property type="entry name" value="Mitofissin"/>
    <property type="match status" value="1"/>
</dbReference>
<dbReference type="OrthoDB" id="16824at2759"/>
<dbReference type="Proteomes" id="UP000193498">
    <property type="component" value="Unassembled WGS sequence"/>
</dbReference>
<proteinExistence type="predicted"/>
<comment type="caution">
    <text evidence="1">The sequence shown here is derived from an EMBL/GenBank/DDBJ whole genome shotgun (WGS) entry which is preliminary data.</text>
</comment>
<dbReference type="EMBL" id="MCFE01000024">
    <property type="protein sequence ID" value="ORY05525.1"/>
    <property type="molecule type" value="Genomic_DNA"/>
</dbReference>
<name>A0A1Y1Z6T7_9FUNG</name>
<evidence type="ECO:0000313" key="2">
    <source>
        <dbReference type="Proteomes" id="UP000193498"/>
    </source>
</evidence>
<protein>
    <submittedName>
        <fullName evidence="1">DUF1748-domain-containing protein</fullName>
    </submittedName>
</protein>
<keyword evidence="2" id="KW-1185">Reference proteome</keyword>
<organism evidence="1 2">
    <name type="scientific">Basidiobolus meristosporus CBS 931.73</name>
    <dbReference type="NCBI Taxonomy" id="1314790"/>
    <lineage>
        <taxon>Eukaryota</taxon>
        <taxon>Fungi</taxon>
        <taxon>Fungi incertae sedis</taxon>
        <taxon>Zoopagomycota</taxon>
        <taxon>Entomophthoromycotina</taxon>
        <taxon>Basidiobolomycetes</taxon>
        <taxon>Basidiobolales</taxon>
        <taxon>Basidiobolaceae</taxon>
        <taxon>Basidiobolus</taxon>
    </lineage>
</organism>